<reference evidence="1 2" key="1">
    <citation type="journal article" date="2019" name="Int. J. Syst. Evol. Microbiol.">
        <title>The Global Catalogue of Microorganisms (GCM) 10K type strain sequencing project: providing services to taxonomists for standard genome sequencing and annotation.</title>
        <authorList>
            <consortium name="The Broad Institute Genomics Platform"/>
            <consortium name="The Broad Institute Genome Sequencing Center for Infectious Disease"/>
            <person name="Wu L."/>
            <person name="Ma J."/>
        </authorList>
    </citation>
    <scope>NUCLEOTIDE SEQUENCE [LARGE SCALE GENOMIC DNA]</scope>
    <source>
        <strain evidence="1 2">CGMCC 1.3239</strain>
    </source>
</reference>
<accession>A0ABD5SEW5</accession>
<proteinExistence type="predicted"/>
<name>A0ABD5SEW5_9EURY</name>
<organism evidence="1 2">
    <name type="scientific">Halorubrum tibetense</name>
    <dbReference type="NCBI Taxonomy" id="175631"/>
    <lineage>
        <taxon>Archaea</taxon>
        <taxon>Methanobacteriati</taxon>
        <taxon>Methanobacteriota</taxon>
        <taxon>Stenosarchaea group</taxon>
        <taxon>Halobacteria</taxon>
        <taxon>Halobacteriales</taxon>
        <taxon>Haloferacaceae</taxon>
        <taxon>Halorubrum</taxon>
    </lineage>
</organism>
<dbReference type="EMBL" id="JBHSWW010000165">
    <property type="protein sequence ID" value="MFC6753934.1"/>
    <property type="molecule type" value="Genomic_DNA"/>
</dbReference>
<keyword evidence="2" id="KW-1185">Reference proteome</keyword>
<dbReference type="RefSeq" id="WP_379781973.1">
    <property type="nucleotide sequence ID" value="NZ_JBHSWW010000165.1"/>
</dbReference>
<dbReference type="AlphaFoldDB" id="A0ABD5SEW5"/>
<gene>
    <name evidence="1" type="ORF">ACFQEU_10755</name>
</gene>
<evidence type="ECO:0000313" key="2">
    <source>
        <dbReference type="Proteomes" id="UP001596442"/>
    </source>
</evidence>
<evidence type="ECO:0000313" key="1">
    <source>
        <dbReference type="EMBL" id="MFC6753934.1"/>
    </source>
</evidence>
<sequence>MLGAGTLAVSAAAALGTGAFSAAQVSGRDVDIAVVNDADALVGLVPNPEVGGVHDDDGELVIDLGTTGINQNSVYQFGLFVDDDSGDAIAGLTPFPKKSNEPSSVGDQSGEFDSAFLITNQTNNTYDLTIEYRLEEEDVGESGEFNTEFWFEVHNDGEQLDQIHGPTPDPVAEEITLGSGETIGVSFLLHAPDETLGERIDGDLAVDAVVSE</sequence>
<dbReference type="Proteomes" id="UP001596442">
    <property type="component" value="Unassembled WGS sequence"/>
</dbReference>
<comment type="caution">
    <text evidence="1">The sequence shown here is derived from an EMBL/GenBank/DDBJ whole genome shotgun (WGS) entry which is preliminary data.</text>
</comment>
<protein>
    <recommendedName>
        <fullName evidence="3">DUF1102 domain-containing protein</fullName>
    </recommendedName>
</protein>
<evidence type="ECO:0008006" key="3">
    <source>
        <dbReference type="Google" id="ProtNLM"/>
    </source>
</evidence>